<dbReference type="GO" id="GO:1990904">
    <property type="term" value="C:ribonucleoprotein complex"/>
    <property type="evidence" value="ECO:0007669"/>
    <property type="project" value="UniProtKB-UniRule"/>
</dbReference>
<dbReference type="InterPro" id="IPR012677">
    <property type="entry name" value="Nucleotide-bd_a/b_plait_sf"/>
</dbReference>
<protein>
    <submittedName>
        <fullName evidence="4">La-related protein 7</fullName>
    </submittedName>
</protein>
<organism evidence="4">
    <name type="scientific">Melanaphis sacchari</name>
    <dbReference type="NCBI Taxonomy" id="742174"/>
    <lineage>
        <taxon>Eukaryota</taxon>
        <taxon>Metazoa</taxon>
        <taxon>Ecdysozoa</taxon>
        <taxon>Arthropoda</taxon>
        <taxon>Hexapoda</taxon>
        <taxon>Insecta</taxon>
        <taxon>Pterygota</taxon>
        <taxon>Neoptera</taxon>
        <taxon>Paraneoptera</taxon>
        <taxon>Hemiptera</taxon>
        <taxon>Sternorrhyncha</taxon>
        <taxon>Aphidomorpha</taxon>
        <taxon>Aphidoidea</taxon>
        <taxon>Aphididae</taxon>
        <taxon>Aphidini</taxon>
        <taxon>Melanaphis</taxon>
    </lineage>
</organism>
<dbReference type="GO" id="GO:0003723">
    <property type="term" value="F:RNA binding"/>
    <property type="evidence" value="ECO:0007669"/>
    <property type="project" value="UniProtKB-KW"/>
</dbReference>
<dbReference type="InterPro" id="IPR014886">
    <property type="entry name" value="La_xRRM"/>
</dbReference>
<dbReference type="EMBL" id="GFXV01007977">
    <property type="protein sequence ID" value="MBW19782.1"/>
    <property type="molecule type" value="Transcribed_RNA"/>
</dbReference>
<keyword evidence="1 2" id="KW-0694">RNA-binding</keyword>
<dbReference type="AlphaFoldDB" id="A0A2H8U1N6"/>
<evidence type="ECO:0000313" key="4">
    <source>
        <dbReference type="EMBL" id="MBW19782.1"/>
    </source>
</evidence>
<evidence type="ECO:0000256" key="2">
    <source>
        <dbReference type="PROSITE-ProRule" id="PRU01288"/>
    </source>
</evidence>
<dbReference type="PROSITE" id="PS51939">
    <property type="entry name" value="XRRM"/>
    <property type="match status" value="1"/>
</dbReference>
<dbReference type="Gene3D" id="3.30.70.330">
    <property type="match status" value="1"/>
</dbReference>
<sequence>MSKTEWRKLRNQFLNMQRQKMSLLKAQLRHPKYNESYNTHYRENSEKNNETITNFEDVAVELPKNNDIRVKYEPGVILKIAFTNPIESDKIFKAEAKTDSRVKFVDVIHNSEAYIRCDCQETAIKIAEENRWPQTRLLKDEEEKLYWDKILRDREIKCAKQKETKKPRGREKLIKKAEKRLAQHVTFNQEDND</sequence>
<proteinExistence type="predicted"/>
<accession>A0A2H8U1N6</accession>
<evidence type="ECO:0000259" key="3">
    <source>
        <dbReference type="PROSITE" id="PS51939"/>
    </source>
</evidence>
<dbReference type="Pfam" id="PF08777">
    <property type="entry name" value="RRM_3"/>
    <property type="match status" value="1"/>
</dbReference>
<feature type="domain" description="XRRM" evidence="3">
    <location>
        <begin position="71"/>
        <end position="179"/>
    </location>
</feature>
<reference evidence="4" key="1">
    <citation type="submission" date="2017-10" db="EMBL/GenBank/DDBJ databases">
        <title>Transcriptome Assembly of Sugarcane Aphid Adults.</title>
        <authorList>
            <person name="Scully E.D."/>
            <person name="Palmer N.A."/>
            <person name="Geib S.M."/>
            <person name="Sarath G."/>
            <person name="Sattler S.E."/>
        </authorList>
    </citation>
    <scope>NUCLEOTIDE SEQUENCE</scope>
    <source>
        <tissue evidence="4">Whole body</tissue>
    </source>
</reference>
<name>A0A2H8U1N6_9HEMI</name>
<evidence type="ECO:0000256" key="1">
    <source>
        <dbReference type="ARBA" id="ARBA00022884"/>
    </source>
</evidence>
<dbReference type="OrthoDB" id="439993at2759"/>
<gene>
    <name evidence="4" type="primary">Larp7</name>
</gene>